<feature type="transmembrane region" description="Helical" evidence="1">
    <location>
        <begin position="33"/>
        <end position="51"/>
    </location>
</feature>
<sequence>MSECNMMEQEAILVEYQALRDEIISDKENRMNTLGFTIAGIGTAMAFVLGLESTALETYNNFSFGLIAYSLVMVLIALIMTLNFTKSISRVGTYIKHIIEPQIKGLNWEKDWQSGLGHLKKKRMKERKIIFKNAAKGQSRAYSLYYFILSTAIYAVSFMVDLWQIPVYMVIITLFYLINVFMCSNLWLRFFGEWI</sequence>
<feature type="transmembrane region" description="Helical" evidence="1">
    <location>
        <begin position="63"/>
        <end position="84"/>
    </location>
</feature>
<keyword evidence="1" id="KW-0812">Transmembrane</keyword>
<feature type="transmembrane region" description="Helical" evidence="1">
    <location>
        <begin position="142"/>
        <end position="160"/>
    </location>
</feature>
<evidence type="ECO:0000256" key="1">
    <source>
        <dbReference type="SAM" id="Phobius"/>
    </source>
</evidence>
<keyword evidence="1" id="KW-1133">Transmembrane helix</keyword>
<reference evidence="2 3" key="1">
    <citation type="submission" date="2021-01" db="EMBL/GenBank/DDBJ databases">
        <title>Genomic Encyclopedia of Type Strains, Phase IV (KMG-IV): sequencing the most valuable type-strain genomes for metagenomic binning, comparative biology and taxonomic classification.</title>
        <authorList>
            <person name="Goeker M."/>
        </authorList>
    </citation>
    <scope>NUCLEOTIDE SEQUENCE [LARGE SCALE GENOMIC DNA]</scope>
    <source>
        <strain evidence="2 3">DSM 24436</strain>
    </source>
</reference>
<accession>A0ABS2MP14</accession>
<protein>
    <recommendedName>
        <fullName evidence="4">DUF3169 family protein</fullName>
    </recommendedName>
</protein>
<dbReference type="EMBL" id="JAFBDT010000003">
    <property type="protein sequence ID" value="MBM7561144.1"/>
    <property type="molecule type" value="Genomic_DNA"/>
</dbReference>
<feature type="transmembrane region" description="Helical" evidence="1">
    <location>
        <begin position="166"/>
        <end position="188"/>
    </location>
</feature>
<dbReference type="RefSeq" id="WP_204662277.1">
    <property type="nucleotide sequence ID" value="NZ_JAFBDT010000003.1"/>
</dbReference>
<comment type="caution">
    <text evidence="2">The sequence shown here is derived from an EMBL/GenBank/DDBJ whole genome shotgun (WGS) entry which is preliminary data.</text>
</comment>
<organism evidence="2 3">
    <name type="scientific">Fusibacter tunisiensis</name>
    <dbReference type="NCBI Taxonomy" id="1008308"/>
    <lineage>
        <taxon>Bacteria</taxon>
        <taxon>Bacillati</taxon>
        <taxon>Bacillota</taxon>
        <taxon>Clostridia</taxon>
        <taxon>Eubacteriales</taxon>
        <taxon>Eubacteriales Family XII. Incertae Sedis</taxon>
        <taxon>Fusibacter</taxon>
    </lineage>
</organism>
<keyword evidence="3" id="KW-1185">Reference proteome</keyword>
<dbReference type="Proteomes" id="UP000767854">
    <property type="component" value="Unassembled WGS sequence"/>
</dbReference>
<proteinExistence type="predicted"/>
<evidence type="ECO:0000313" key="2">
    <source>
        <dbReference type="EMBL" id="MBM7561144.1"/>
    </source>
</evidence>
<keyword evidence="1" id="KW-0472">Membrane</keyword>
<name>A0ABS2MP14_9FIRM</name>
<evidence type="ECO:0000313" key="3">
    <source>
        <dbReference type="Proteomes" id="UP000767854"/>
    </source>
</evidence>
<gene>
    <name evidence="2" type="ORF">JOC49_000661</name>
</gene>
<evidence type="ECO:0008006" key="4">
    <source>
        <dbReference type="Google" id="ProtNLM"/>
    </source>
</evidence>